<accession>Q4V238</accession>
<sequence length="333" mass="39591">MIKMNELENEKQQQVTAGFKIDKGLKDSIDKMIEASGMKKNEWLAQAYEAMRGKGIKDTNQEYTKEIEEVEYLSRRIYELFNNMIVQSVHIKDKAVLELETEIKQYKELLQETRNELKECKEQLSSATDTVNIANKEKEELEVQYEEAKINLNHVQDLITELKDKVQEYETEISILQPMAQENLELKSRLDDTLETLKGLDSKLESLENESAKQKQEFLGKEKQLTENYTVQIKQIEKKYETENEQLKLYQEQQIKHLAEQAQLEKEKELLQQEKSHQQEMKKIQEEMNLKIQSLYEKMDKKEEKYEKDITKLQKKLEQKQIIEGEKKRDESQ</sequence>
<dbReference type="Proteomes" id="UP000002612">
    <property type="component" value="Plasmid pE33L466"/>
</dbReference>
<organism evidence="2 3">
    <name type="scientific">Bacillus cereus (strain ZK / E33L)</name>
    <dbReference type="NCBI Taxonomy" id="288681"/>
    <lineage>
        <taxon>Bacteria</taxon>
        <taxon>Bacillati</taxon>
        <taxon>Bacillota</taxon>
        <taxon>Bacilli</taxon>
        <taxon>Bacillales</taxon>
        <taxon>Bacillaceae</taxon>
        <taxon>Bacillus</taxon>
        <taxon>Bacillus cereus group</taxon>
    </lineage>
</organism>
<keyword evidence="2" id="KW-0614">Plasmid</keyword>
<reference evidence="3" key="1">
    <citation type="journal article" date="2006" name="J. Bacteriol.">
        <title>Pathogenomic sequence analysis of Bacillus cereus and Bacillus thuringiensis isolates closely related to Bacillus anthracis.</title>
        <authorList>
            <person name="Han C.S."/>
            <person name="Xie G."/>
            <person name="Challacombe J.F."/>
            <person name="Altherr M.R."/>
            <person name="Bhotika S.S."/>
            <person name="Brown N."/>
            <person name="Bruce D."/>
            <person name="Campbell C.S."/>
            <person name="Campbell M.L."/>
            <person name="Chen J."/>
            <person name="Chertkov O."/>
            <person name="Cleland C."/>
            <person name="Dimitrijevic M."/>
            <person name="Doggett N.A."/>
            <person name="Fawcett J.J."/>
            <person name="Glavina T."/>
            <person name="Goodwin L.A."/>
            <person name="Green L.D."/>
            <person name="Hill K.K."/>
            <person name="Hitchcock P."/>
            <person name="Jackson P.J."/>
            <person name="Keim P."/>
            <person name="Kewalramani A.R."/>
            <person name="Longmire J."/>
            <person name="Lucas S."/>
            <person name="Malfatti S."/>
            <person name="McMurry K."/>
            <person name="Meincke L.J."/>
            <person name="Misra M."/>
            <person name="Moseman B.L."/>
            <person name="Mundt M."/>
            <person name="Munk A.C."/>
            <person name="Okinaka R.T."/>
            <person name="Parson-Quintana B."/>
            <person name="Reilly L.P."/>
            <person name="Richardson P."/>
            <person name="Robinson D.L."/>
            <person name="Rubin E."/>
            <person name="Saunders E."/>
            <person name="Tapia R."/>
            <person name="Tesmer J.G."/>
            <person name="Thayer N."/>
            <person name="Thompson L.S."/>
            <person name="Tice H."/>
            <person name="Ticknor L.O."/>
            <person name="Wills P.L."/>
            <person name="Brettin T.S."/>
            <person name="Gilna P."/>
        </authorList>
    </citation>
    <scope>NUCLEOTIDE SEQUENCE [LARGE SCALE GENOMIC DNA]</scope>
    <source>
        <strain evidence="3">ZK / E33L</strain>
        <plasmid evidence="3">pE33L466</plasmid>
    </source>
</reference>
<evidence type="ECO:0000313" key="2">
    <source>
        <dbReference type="EMBL" id="AAY60219.1"/>
    </source>
</evidence>
<dbReference type="KEGG" id="bcz:pE33L466_0054"/>
<evidence type="ECO:0000313" key="3">
    <source>
        <dbReference type="Proteomes" id="UP000002612"/>
    </source>
</evidence>
<geneLocation type="plasmid" evidence="2 3">
    <name>pE33L466</name>
</geneLocation>
<name>Q4V238_BACCZ</name>
<protein>
    <submittedName>
        <fullName evidence="2">Uncharacterized protein</fullName>
    </submittedName>
</protein>
<gene>
    <name evidence="2" type="ordered locus">pE33L466_0054</name>
</gene>
<dbReference type="AlphaFoldDB" id="Q4V238"/>
<evidence type="ECO:0000256" key="1">
    <source>
        <dbReference type="SAM" id="Coils"/>
    </source>
</evidence>
<proteinExistence type="predicted"/>
<keyword evidence="1" id="KW-0175">Coiled coil</keyword>
<dbReference type="Gene3D" id="1.20.920.20">
    <property type="match status" value="1"/>
</dbReference>
<feature type="coiled-coil region" evidence="1">
    <location>
        <begin position="92"/>
        <end position="323"/>
    </location>
</feature>
<dbReference type="EMBL" id="CP000040">
    <property type="protein sequence ID" value="AAY60219.1"/>
    <property type="molecule type" value="Genomic_DNA"/>
</dbReference>